<evidence type="ECO:0000256" key="5">
    <source>
        <dbReference type="ARBA" id="ARBA00023136"/>
    </source>
</evidence>
<organism evidence="6 7">
    <name type="scientific">Calidris pygmaea</name>
    <name type="common">Spoon-billed sandpiper</name>
    <dbReference type="NCBI Taxonomy" id="425635"/>
    <lineage>
        <taxon>Eukaryota</taxon>
        <taxon>Metazoa</taxon>
        <taxon>Chordata</taxon>
        <taxon>Craniata</taxon>
        <taxon>Vertebrata</taxon>
        <taxon>Euteleostomi</taxon>
        <taxon>Archelosauria</taxon>
        <taxon>Archosauria</taxon>
        <taxon>Dinosauria</taxon>
        <taxon>Saurischia</taxon>
        <taxon>Theropoda</taxon>
        <taxon>Coelurosauria</taxon>
        <taxon>Aves</taxon>
        <taxon>Neognathae</taxon>
        <taxon>Neoaves</taxon>
        <taxon>Charadriiformes</taxon>
        <taxon>Scolopacidae</taxon>
        <taxon>Calidris</taxon>
    </lineage>
</organism>
<keyword evidence="3" id="KW-0811">Translocation</keyword>
<dbReference type="AlphaFoldDB" id="A0A8C3JUK0"/>
<keyword evidence="2" id="KW-0999">Mitochondrion inner membrane</keyword>
<proteinExistence type="predicted"/>
<dbReference type="Gene3D" id="1.10.287.110">
    <property type="entry name" value="DnaJ domain"/>
    <property type="match status" value="1"/>
</dbReference>
<evidence type="ECO:0000313" key="6">
    <source>
        <dbReference type="Ensembl" id="ENSCPGP00000013421.1"/>
    </source>
</evidence>
<dbReference type="GO" id="GO:0001405">
    <property type="term" value="C:PAM complex, Tim23 associated import motor"/>
    <property type="evidence" value="ECO:0007669"/>
    <property type="project" value="TreeGrafter"/>
</dbReference>
<dbReference type="PANTHER" id="PTHR12763:SF7">
    <property type="entry name" value="DNAJ HOMOLOG SUBFAMILY C MEMBER 15"/>
    <property type="match status" value="1"/>
</dbReference>
<keyword evidence="4" id="KW-0496">Mitochondrion</keyword>
<dbReference type="CDD" id="cd06257">
    <property type="entry name" value="DnaJ"/>
    <property type="match status" value="1"/>
</dbReference>
<evidence type="ECO:0000256" key="1">
    <source>
        <dbReference type="ARBA" id="ARBA00004273"/>
    </source>
</evidence>
<evidence type="ECO:0000256" key="4">
    <source>
        <dbReference type="ARBA" id="ARBA00023128"/>
    </source>
</evidence>
<keyword evidence="7" id="KW-1185">Reference proteome</keyword>
<reference evidence="6" key="1">
    <citation type="submission" date="2025-08" db="UniProtKB">
        <authorList>
            <consortium name="Ensembl"/>
        </authorList>
    </citation>
    <scope>IDENTIFICATION</scope>
</reference>
<reference evidence="6" key="2">
    <citation type="submission" date="2025-09" db="UniProtKB">
        <authorList>
            <consortium name="Ensembl"/>
        </authorList>
    </citation>
    <scope>IDENTIFICATION</scope>
</reference>
<accession>A0A8C3JUK0</accession>
<keyword evidence="3" id="KW-0813">Transport</keyword>
<protein>
    <submittedName>
        <fullName evidence="6">Uncharacterized protein</fullName>
    </submittedName>
</protein>
<dbReference type="Proteomes" id="UP000694419">
    <property type="component" value="Unplaced"/>
</dbReference>
<keyword evidence="5" id="KW-0472">Membrane</keyword>
<keyword evidence="3" id="KW-0653">Protein transport</keyword>
<evidence type="ECO:0000256" key="2">
    <source>
        <dbReference type="ARBA" id="ARBA00022792"/>
    </source>
</evidence>
<evidence type="ECO:0000256" key="3">
    <source>
        <dbReference type="ARBA" id="ARBA00023010"/>
    </source>
</evidence>
<dbReference type="GO" id="GO:0030150">
    <property type="term" value="P:protein import into mitochondrial matrix"/>
    <property type="evidence" value="ECO:0007669"/>
    <property type="project" value="TreeGrafter"/>
</dbReference>
<name>A0A8C3JUK0_9CHAR</name>
<evidence type="ECO:0000313" key="7">
    <source>
        <dbReference type="Proteomes" id="UP000694419"/>
    </source>
</evidence>
<dbReference type="InterPro" id="IPR001623">
    <property type="entry name" value="DnaJ_domain"/>
</dbReference>
<dbReference type="SUPFAM" id="SSF46565">
    <property type="entry name" value="Chaperone J-domain"/>
    <property type="match status" value="1"/>
</dbReference>
<comment type="subcellular location">
    <subcellularLocation>
        <location evidence="1">Mitochondrion inner membrane</location>
    </subcellularLocation>
</comment>
<dbReference type="Ensembl" id="ENSCPGT00000014722.1">
    <property type="protein sequence ID" value="ENSCPGP00000013421.1"/>
    <property type="gene ID" value="ENSCPGG00000009522.1"/>
</dbReference>
<dbReference type="PANTHER" id="PTHR12763">
    <property type="match status" value="1"/>
</dbReference>
<dbReference type="InterPro" id="IPR036869">
    <property type="entry name" value="J_dom_sf"/>
</dbReference>
<sequence length="128" mass="13724">DFFNGILGCVGKSVTSRWREVILPLCSALGRPQLESCIHSWTWCHKCWFAGRVCFPPSKTIALAIPETAKGGSASGLSSYCKGRSEQKMSKGEAGLILGVSPSAGKAKIRTAHRGIMVLYHPYKGGSP</sequence>
<dbReference type="GO" id="GO:0001671">
    <property type="term" value="F:ATPase activator activity"/>
    <property type="evidence" value="ECO:0007669"/>
    <property type="project" value="TreeGrafter"/>
</dbReference>